<dbReference type="EMBL" id="CP042437">
    <property type="protein sequence ID" value="QEC75009.1"/>
    <property type="molecule type" value="Genomic_DNA"/>
</dbReference>
<feature type="coiled-coil region" evidence="1">
    <location>
        <begin position="303"/>
        <end position="330"/>
    </location>
</feature>
<reference evidence="2 3" key="1">
    <citation type="journal article" date="2013" name="J. Microbiol.">
        <title>Mucilaginibacter ginsenosidivorax sp. nov., with ginsenoside converting activity isolated from sediment.</title>
        <authorList>
            <person name="Kim J.K."/>
            <person name="Choi T.E."/>
            <person name="Liu Q.M."/>
            <person name="Park H.Y."/>
            <person name="Yi T.H."/>
            <person name="Yoon M.H."/>
            <person name="Kim S.C."/>
            <person name="Im W.T."/>
        </authorList>
    </citation>
    <scope>NUCLEOTIDE SEQUENCE [LARGE SCALE GENOMIC DNA]</scope>
    <source>
        <strain evidence="2 3">KHI28</strain>
    </source>
</reference>
<name>A0A5B8VU77_9SPHI</name>
<keyword evidence="3" id="KW-1185">Reference proteome</keyword>
<dbReference type="OrthoDB" id="8478831at2"/>
<dbReference type="KEGG" id="mgk:FSB76_03230"/>
<evidence type="ECO:0000256" key="1">
    <source>
        <dbReference type="SAM" id="Coils"/>
    </source>
</evidence>
<dbReference type="AlphaFoldDB" id="A0A5B8VU77"/>
<dbReference type="PANTHER" id="PTHR34714">
    <property type="entry name" value="EGF-LIKE DOMAIN-CONTAINING PROTEIN"/>
    <property type="match status" value="1"/>
</dbReference>
<organism evidence="2 3">
    <name type="scientific">Mucilaginibacter ginsenosidivorax</name>
    <dbReference type="NCBI Taxonomy" id="862126"/>
    <lineage>
        <taxon>Bacteria</taxon>
        <taxon>Pseudomonadati</taxon>
        <taxon>Bacteroidota</taxon>
        <taxon>Sphingobacteriia</taxon>
        <taxon>Sphingobacteriales</taxon>
        <taxon>Sphingobacteriaceae</taxon>
        <taxon>Mucilaginibacter</taxon>
    </lineage>
</organism>
<gene>
    <name evidence="2" type="ORF">FSB76_03230</name>
</gene>
<evidence type="ECO:0000313" key="2">
    <source>
        <dbReference type="EMBL" id="QEC75009.1"/>
    </source>
</evidence>
<dbReference type="Proteomes" id="UP000321362">
    <property type="component" value="Chromosome"/>
</dbReference>
<accession>A0A5B8VU77</accession>
<sequence length="785" mass="85900">MAISVHDKKDWADYYKNAQALNKIPCTTATIPFNGQLIFRDLVVDMDEVLAAADKHKSVIVYIIADIVKMPAANIQLFNRGIFIISRRLVCNSSVVTMDFSSNNAATFMLFATEISGDLKINTLGPKADENKNFALTDFPGLGIHVKHANYKTQIVDLYSKDLKLITDNPAHPLPGTELQLTLSSLYQFSTRLIDTEPAAARAILAWVKAASQNNIPLADLYYQSSALLGELTLEASNLNFVPLLSADIYETLAGAYLASVANYETQYNLVTQDAVSKADQIRAGHQMLTYFSNTDAFTDSLIKQAVSNLDAAKSAYDQAQANMTSANLASMRAAADFKAGVAIWERDQTLKAAFEICMAVGTFAASIGAMCVGDVAAAGATAGAVAQAGKAAAAAADSAKTVSKFATAIGNLSKAMSKLENIAKMLQNTFKFMNDLREVAKKMDYTKAVTDFEIPDAADISSQAEWDIFRLQVDDMMKGAENASIAGAAEYRQQLDILSIYGKAQSAAQAAMVQVTQELARLYMQKKVSANMIESYKNYLKALEGDIATDKNTLHNVYVLQMNMKTYMYLAIRNYTRAYKYWALQDSSVAPSILKTAALLTTDVANMKKDRAEALEKFKPKPSDFEASEEGYSVHITDADAIAAFVKDAQITIAVGMDTEVFENMHRVRLNKVQAWLHGIKATKMITVTICSSGIYADRFNKEKFSFSSTPAELTFAYHEENGEILIDTPGAISKELQAAYFQPTPFTEWTISVNKKMPRSQVSKITLSFAGTSIHTKSAKRIA</sequence>
<keyword evidence="1" id="KW-0175">Coiled coil</keyword>
<proteinExistence type="predicted"/>
<evidence type="ECO:0000313" key="3">
    <source>
        <dbReference type="Proteomes" id="UP000321362"/>
    </source>
</evidence>
<dbReference type="PANTHER" id="PTHR34714:SF2">
    <property type="entry name" value="EGF-LIKE DOMAIN-CONTAINING PROTEIN"/>
    <property type="match status" value="1"/>
</dbReference>
<protein>
    <submittedName>
        <fullName evidence="2">Uncharacterized protein</fullName>
    </submittedName>
</protein>
<dbReference type="RefSeq" id="WP_147052164.1">
    <property type="nucleotide sequence ID" value="NZ_CP042437.1"/>
</dbReference>